<name>A0A0E9TTL9_ANGAN</name>
<sequence>MKLCLRKRLQISAERRSVGGICEFSSFKRSSGVNTSSGVG</sequence>
<reference evidence="1" key="2">
    <citation type="journal article" date="2015" name="Fish Shellfish Immunol.">
        <title>Early steps in the European eel (Anguilla anguilla)-Vibrio vulnificus interaction in the gills: Role of the RtxA13 toxin.</title>
        <authorList>
            <person name="Callol A."/>
            <person name="Pajuelo D."/>
            <person name="Ebbesson L."/>
            <person name="Teles M."/>
            <person name="MacKenzie S."/>
            <person name="Amaro C."/>
        </authorList>
    </citation>
    <scope>NUCLEOTIDE SEQUENCE</scope>
</reference>
<proteinExistence type="predicted"/>
<reference evidence="1" key="1">
    <citation type="submission" date="2014-11" db="EMBL/GenBank/DDBJ databases">
        <authorList>
            <person name="Amaro Gonzalez C."/>
        </authorList>
    </citation>
    <scope>NUCLEOTIDE SEQUENCE</scope>
</reference>
<evidence type="ECO:0000313" key="1">
    <source>
        <dbReference type="EMBL" id="JAH56891.1"/>
    </source>
</evidence>
<accession>A0A0E9TTL9</accession>
<protein>
    <submittedName>
        <fullName evidence="1">Uncharacterized protein</fullName>
    </submittedName>
</protein>
<dbReference type="EMBL" id="GBXM01051686">
    <property type="protein sequence ID" value="JAH56891.1"/>
    <property type="molecule type" value="Transcribed_RNA"/>
</dbReference>
<dbReference type="AlphaFoldDB" id="A0A0E9TTL9"/>
<organism evidence="1">
    <name type="scientific">Anguilla anguilla</name>
    <name type="common">European freshwater eel</name>
    <name type="synonym">Muraena anguilla</name>
    <dbReference type="NCBI Taxonomy" id="7936"/>
    <lineage>
        <taxon>Eukaryota</taxon>
        <taxon>Metazoa</taxon>
        <taxon>Chordata</taxon>
        <taxon>Craniata</taxon>
        <taxon>Vertebrata</taxon>
        <taxon>Euteleostomi</taxon>
        <taxon>Actinopterygii</taxon>
        <taxon>Neopterygii</taxon>
        <taxon>Teleostei</taxon>
        <taxon>Anguilliformes</taxon>
        <taxon>Anguillidae</taxon>
        <taxon>Anguilla</taxon>
    </lineage>
</organism>